<dbReference type="AlphaFoldDB" id="A0A3N4JXP5"/>
<dbReference type="SUPFAM" id="SSF48452">
    <property type="entry name" value="TPR-like"/>
    <property type="match status" value="1"/>
</dbReference>
<evidence type="ECO:0000256" key="1">
    <source>
        <dbReference type="SAM" id="MobiDB-lite"/>
    </source>
</evidence>
<dbReference type="EMBL" id="ML120370">
    <property type="protein sequence ID" value="RPB02008.1"/>
    <property type="molecule type" value="Genomic_DNA"/>
</dbReference>
<dbReference type="OrthoDB" id="428342at2759"/>
<accession>A0A3N4JXP5</accession>
<sequence length="378" mass="41358">MSSGLFDMHPPIISRDFSYLLHPQNFHPLPQHTIPTAFRTSAHQPTTSTSLHTLLSTGHFRAAAITAANQLTNSTSPTPLSADEIFKLWYVRLSSLVLMGSTSTAAQEIKVFSDLGSNFYRDARGEHLVPWELRVLAVRLQAIGVSDWRRSIALYYELAREARGEILKREPKPDSTTTSSSTSPPEHSSDKIALWRSRLRDLGIRVANALVEMGDLAAAARHLEGLRVSPDDHELRAIVCLLYVRIGNLAAAKKILPTVGGEGIREKILSALILMGEAKWADAAAAAWKVLSDKELISEGGDMARNNLAVCLLYMGDLEEARSVLESLINSGTSFTGLTFNLSTIYELCSDNSKVLKANLAERVAAQGKEMTGASFKM</sequence>
<organism evidence="2 3">
    <name type="scientific">Choiromyces venosus 120613-1</name>
    <dbReference type="NCBI Taxonomy" id="1336337"/>
    <lineage>
        <taxon>Eukaryota</taxon>
        <taxon>Fungi</taxon>
        <taxon>Dikarya</taxon>
        <taxon>Ascomycota</taxon>
        <taxon>Pezizomycotina</taxon>
        <taxon>Pezizomycetes</taxon>
        <taxon>Pezizales</taxon>
        <taxon>Tuberaceae</taxon>
        <taxon>Choiromyces</taxon>
    </lineage>
</organism>
<evidence type="ECO:0000313" key="2">
    <source>
        <dbReference type="EMBL" id="RPB02008.1"/>
    </source>
</evidence>
<evidence type="ECO:0008006" key="4">
    <source>
        <dbReference type="Google" id="ProtNLM"/>
    </source>
</evidence>
<dbReference type="GO" id="GO:0030008">
    <property type="term" value="C:TRAPP complex"/>
    <property type="evidence" value="ECO:0007669"/>
    <property type="project" value="TreeGrafter"/>
</dbReference>
<feature type="compositionally biased region" description="Low complexity" evidence="1">
    <location>
        <begin position="174"/>
        <end position="186"/>
    </location>
</feature>
<dbReference type="Proteomes" id="UP000276215">
    <property type="component" value="Unassembled WGS sequence"/>
</dbReference>
<dbReference type="STRING" id="1336337.A0A3N4JXP5"/>
<feature type="region of interest" description="Disordered" evidence="1">
    <location>
        <begin position="167"/>
        <end position="190"/>
    </location>
</feature>
<name>A0A3N4JXP5_9PEZI</name>
<reference evidence="2 3" key="1">
    <citation type="journal article" date="2018" name="Nat. Ecol. Evol.">
        <title>Pezizomycetes genomes reveal the molecular basis of ectomycorrhizal truffle lifestyle.</title>
        <authorList>
            <person name="Murat C."/>
            <person name="Payen T."/>
            <person name="Noel B."/>
            <person name="Kuo A."/>
            <person name="Morin E."/>
            <person name="Chen J."/>
            <person name="Kohler A."/>
            <person name="Krizsan K."/>
            <person name="Balestrini R."/>
            <person name="Da Silva C."/>
            <person name="Montanini B."/>
            <person name="Hainaut M."/>
            <person name="Levati E."/>
            <person name="Barry K.W."/>
            <person name="Belfiori B."/>
            <person name="Cichocki N."/>
            <person name="Clum A."/>
            <person name="Dockter R.B."/>
            <person name="Fauchery L."/>
            <person name="Guy J."/>
            <person name="Iotti M."/>
            <person name="Le Tacon F."/>
            <person name="Lindquist E.A."/>
            <person name="Lipzen A."/>
            <person name="Malagnac F."/>
            <person name="Mello A."/>
            <person name="Molinier V."/>
            <person name="Miyauchi S."/>
            <person name="Poulain J."/>
            <person name="Riccioni C."/>
            <person name="Rubini A."/>
            <person name="Sitrit Y."/>
            <person name="Splivallo R."/>
            <person name="Traeger S."/>
            <person name="Wang M."/>
            <person name="Zifcakova L."/>
            <person name="Wipf D."/>
            <person name="Zambonelli A."/>
            <person name="Paolocci F."/>
            <person name="Nowrousian M."/>
            <person name="Ottonello S."/>
            <person name="Baldrian P."/>
            <person name="Spatafora J.W."/>
            <person name="Henrissat B."/>
            <person name="Nagy L.G."/>
            <person name="Aury J.M."/>
            <person name="Wincker P."/>
            <person name="Grigoriev I.V."/>
            <person name="Bonfante P."/>
            <person name="Martin F.M."/>
        </authorList>
    </citation>
    <scope>NUCLEOTIDE SEQUENCE [LARGE SCALE GENOMIC DNA]</scope>
    <source>
        <strain evidence="2 3">120613-1</strain>
    </source>
</reference>
<dbReference type="InterPro" id="IPR011990">
    <property type="entry name" value="TPR-like_helical_dom_sf"/>
</dbReference>
<keyword evidence="3" id="KW-1185">Reference proteome</keyword>
<dbReference type="PANTHER" id="PTHR21581">
    <property type="entry name" value="D-ALANYL-D-ALANINE CARBOXYPEPTIDASE"/>
    <property type="match status" value="1"/>
</dbReference>
<proteinExistence type="predicted"/>
<gene>
    <name evidence="2" type="ORF">L873DRAFT_1802866</name>
</gene>
<dbReference type="PANTHER" id="PTHR21581:SF6">
    <property type="entry name" value="TRAFFICKING PROTEIN PARTICLE COMPLEX SUBUNIT 12"/>
    <property type="match status" value="1"/>
</dbReference>
<dbReference type="GO" id="GO:0005794">
    <property type="term" value="C:Golgi apparatus"/>
    <property type="evidence" value="ECO:0007669"/>
    <property type="project" value="TreeGrafter"/>
</dbReference>
<dbReference type="Gene3D" id="1.25.40.10">
    <property type="entry name" value="Tetratricopeptide repeat domain"/>
    <property type="match status" value="1"/>
</dbReference>
<protein>
    <recommendedName>
        <fullName evidence="4">TPR-like protein</fullName>
    </recommendedName>
</protein>
<evidence type="ECO:0000313" key="3">
    <source>
        <dbReference type="Proteomes" id="UP000276215"/>
    </source>
</evidence>